<feature type="transmembrane region" description="Helical" evidence="6">
    <location>
        <begin position="418"/>
        <end position="438"/>
    </location>
</feature>
<dbReference type="SUPFAM" id="SSF52540">
    <property type="entry name" value="P-loop containing nucleoside triphosphate hydrolases"/>
    <property type="match status" value="2"/>
</dbReference>
<organism evidence="7 8">
    <name type="scientific">Tropilaelaps mercedesae</name>
    <dbReference type="NCBI Taxonomy" id="418985"/>
    <lineage>
        <taxon>Eukaryota</taxon>
        <taxon>Metazoa</taxon>
        <taxon>Ecdysozoa</taxon>
        <taxon>Arthropoda</taxon>
        <taxon>Chelicerata</taxon>
        <taxon>Arachnida</taxon>
        <taxon>Acari</taxon>
        <taxon>Parasitiformes</taxon>
        <taxon>Mesostigmata</taxon>
        <taxon>Gamasina</taxon>
        <taxon>Dermanyssoidea</taxon>
        <taxon>Laelapidae</taxon>
        <taxon>Tropilaelaps</taxon>
    </lineage>
</organism>
<keyword evidence="4" id="KW-0067">ATP-binding</keyword>
<feature type="compositionally biased region" description="Polar residues" evidence="5">
    <location>
        <begin position="891"/>
        <end position="907"/>
    </location>
</feature>
<dbReference type="EMBL" id="MNPL01003449">
    <property type="protein sequence ID" value="OQR77495.1"/>
    <property type="molecule type" value="Genomic_DNA"/>
</dbReference>
<dbReference type="OrthoDB" id="6492489at2759"/>
<keyword evidence="8" id="KW-1185">Reference proteome</keyword>
<dbReference type="InParanoid" id="A0A1V9XVJ3"/>
<evidence type="ECO:0000313" key="7">
    <source>
        <dbReference type="EMBL" id="OQR77495.1"/>
    </source>
</evidence>
<comment type="similarity">
    <text evidence="1">Belongs to the ABC transporter superfamily.</text>
</comment>
<dbReference type="PANTHER" id="PTHR42711">
    <property type="entry name" value="ABC TRANSPORTER ATP-BINDING PROTEIN"/>
    <property type="match status" value="1"/>
</dbReference>
<evidence type="ECO:0000256" key="2">
    <source>
        <dbReference type="ARBA" id="ARBA00022448"/>
    </source>
</evidence>
<proteinExistence type="inferred from homology"/>
<evidence type="ECO:0000256" key="6">
    <source>
        <dbReference type="SAM" id="Phobius"/>
    </source>
</evidence>
<feature type="non-terminal residue" evidence="7">
    <location>
        <position position="1"/>
    </location>
</feature>
<dbReference type="GO" id="GO:0005524">
    <property type="term" value="F:ATP binding"/>
    <property type="evidence" value="ECO:0007669"/>
    <property type="project" value="UniProtKB-KW"/>
</dbReference>
<evidence type="ECO:0000256" key="4">
    <source>
        <dbReference type="ARBA" id="ARBA00022840"/>
    </source>
</evidence>
<name>A0A1V9XVJ3_9ACAR</name>
<reference evidence="7 8" key="1">
    <citation type="journal article" date="2017" name="Gigascience">
        <title>Draft genome of the honey bee ectoparasitic mite, Tropilaelaps mercedesae, is shaped by the parasitic life history.</title>
        <authorList>
            <person name="Dong X."/>
            <person name="Armstrong S.D."/>
            <person name="Xia D."/>
            <person name="Makepeace B.L."/>
            <person name="Darby A.C."/>
            <person name="Kadowaki T."/>
        </authorList>
    </citation>
    <scope>NUCLEOTIDE SEQUENCE [LARGE SCALE GENOMIC DNA]</scope>
    <source>
        <strain evidence="7">Wuxi-XJTLU</strain>
    </source>
</reference>
<keyword evidence="6" id="KW-0472">Membrane</keyword>
<evidence type="ECO:0000313" key="8">
    <source>
        <dbReference type="Proteomes" id="UP000192247"/>
    </source>
</evidence>
<feature type="transmembrane region" description="Helical" evidence="6">
    <location>
        <begin position="340"/>
        <end position="370"/>
    </location>
</feature>
<gene>
    <name evidence="7" type="ORF">BIW11_07059</name>
</gene>
<comment type="caution">
    <text evidence="7">The sequence shown here is derived from an EMBL/GenBank/DDBJ whole genome shotgun (WGS) entry which is preliminary data.</text>
</comment>
<accession>A0A1V9XVJ3</accession>
<feature type="region of interest" description="Disordered" evidence="5">
    <location>
        <begin position="885"/>
        <end position="907"/>
    </location>
</feature>
<evidence type="ECO:0000256" key="3">
    <source>
        <dbReference type="ARBA" id="ARBA00022741"/>
    </source>
</evidence>
<evidence type="ECO:0000256" key="5">
    <source>
        <dbReference type="SAM" id="MobiDB-lite"/>
    </source>
</evidence>
<dbReference type="Proteomes" id="UP000192247">
    <property type="component" value="Unassembled WGS sequence"/>
</dbReference>
<dbReference type="InterPro" id="IPR050763">
    <property type="entry name" value="ABC_transporter_ATP-binding"/>
</dbReference>
<keyword evidence="2" id="KW-0813">Transport</keyword>
<evidence type="ECO:0000256" key="1">
    <source>
        <dbReference type="ARBA" id="ARBA00005417"/>
    </source>
</evidence>
<keyword evidence="6" id="KW-0812">Transmembrane</keyword>
<dbReference type="AlphaFoldDB" id="A0A1V9XVJ3"/>
<keyword evidence="3" id="KW-0547">Nucleotide-binding</keyword>
<dbReference type="PANTHER" id="PTHR42711:SF5">
    <property type="entry name" value="ABC TRANSPORTER ATP-BINDING PROTEIN NATA"/>
    <property type="match status" value="1"/>
</dbReference>
<dbReference type="Gene3D" id="3.40.50.300">
    <property type="entry name" value="P-loop containing nucleotide triphosphate hydrolases"/>
    <property type="match status" value="2"/>
</dbReference>
<feature type="transmembrane region" description="Helical" evidence="6">
    <location>
        <begin position="302"/>
        <end position="320"/>
    </location>
</feature>
<feature type="transmembrane region" description="Helical" evidence="6">
    <location>
        <begin position="390"/>
        <end position="412"/>
    </location>
</feature>
<sequence length="907" mass="102936">LGMYRNCYPHLLLEKTSLINGIIKPGYVHLAFHLILGMTLLCLTKCRRNRDSSFECTQYSQQRVMYWTFKVSSLGKHFAVVKRQEHTRDEQKAQLGTKILPQLAIEAPDSQSAASINDVTVTWNGNNVLNNFSLDLTLDCVTALVSESSTFSGVLISVLTRNIQNYMGTVTFHGDDEQLKRASVCTAEPILFNNLTVLDNFRILNGMARLAELDLIAQELLANVNLLHLIMSKIRALTKVQRKLIGIIIALSSPSVVTILEEPLRGISQEDLHLVIMSQLDKYREHLASKFNVSRLQLDKEIILKMLVVVFVAANSYYFIVVNHTPFVYRHLYFSGLSKIAYFSATYLVLVLINYCIMMLFLVLPAWLGFTIRQHAAGAPYQLVNLYGPYLIFIMLASSAFTLSSIAIGILLPKWVSFLHIFIILFCANVCHIAPYLYRVSLTPIVQRVASAIIPSCAIYDVIHTLEQQQLFEAICLDPIVKTVLCPWNPYGMRPCCEEESLHITFPESLLDPTGLYYLYCIILDRKLLDVLIIIVANKWRTICYMWPPMKRRINKATKELQEYKKHNIIMTRKNVDKTILRETAVFTKGSLDRFLREGSVVFKDACLDIRYSKRPLLNLVIEPRSCFGILGLRGAGKSCVLKIIRGELNLDFGEVYVNGVLKCHPSKIGYFSKSIELPLMLQSIELLLIHAELRKVPCPIRHETVVTLASIFGLSNSLRTIIIATDTLDDFEHFAFDKTLLMVNGKVTMILNSKQLEAHMWRGYSITIKVNYLLATDDLSGNRSISTASERRQQLRMRDLMKPIRDWMQHKLSKAVPVVDAGAVLELHIVDDSVAMPELFTLRDFICKQFNYISEFRIAHLSNQERLRHLIYNTGVGEPLRSVRSGLESPISSPEGSMASITLSEP</sequence>
<keyword evidence="6" id="KW-1133">Transmembrane helix</keyword>
<dbReference type="InterPro" id="IPR027417">
    <property type="entry name" value="P-loop_NTPase"/>
</dbReference>
<dbReference type="STRING" id="418985.A0A1V9XVJ3"/>
<protein>
    <submittedName>
        <fullName evidence="7">ABC transporter</fullName>
    </submittedName>
</protein>